<evidence type="ECO:0000313" key="2">
    <source>
        <dbReference type="Proteomes" id="UP000186104"/>
    </source>
</evidence>
<protein>
    <submittedName>
        <fullName evidence="1">Uncharacterized protein</fullName>
    </submittedName>
</protein>
<reference evidence="1 2" key="1">
    <citation type="submission" date="2016-06" db="EMBL/GenBank/DDBJ databases">
        <title>Complete genome sequence of a saline-alkali tolerant type strain Dietzia timorensis ID05-A0528T.</title>
        <authorList>
            <person name="Wu X."/>
        </authorList>
    </citation>
    <scope>NUCLEOTIDE SEQUENCE [LARGE SCALE GENOMIC DNA]</scope>
    <source>
        <strain evidence="1 2">ID05-A0528</strain>
    </source>
</reference>
<keyword evidence="2" id="KW-1185">Reference proteome</keyword>
<gene>
    <name evidence="1" type="ORF">BJL86_0881</name>
</gene>
<dbReference type="AlphaFoldDB" id="A0A173LHD7"/>
<sequence>MTANRVAVGAKSARVLDLAERLDLPADIRDDLAAAEQICLNVHGVAKGVQSVDVAKARIIAAAREGKTPDPGDVAAVAAWSDLNAIISAATNGAQSELATVIAGHADEITHAIAEQWHAPAVAALTRVSAWWTGETSGQLFTAGRDAEAEQLRAAETSHAQLGEALQARDAVYSGQGAVGIPEYGALGYARYHAEHNTPPRDRWGKVAGPWVTTPPRIALGKMGDTLRLLAEGVDLWLPTLDEAADEQRRIIDEFNRDGEREREAKRGQRQYVRIT</sequence>
<proteinExistence type="predicted"/>
<accession>A0A173LHD7</accession>
<dbReference type="KEGG" id="dtm:BJL86_0881"/>
<name>A0A173LHD7_9ACTN</name>
<evidence type="ECO:0000313" key="1">
    <source>
        <dbReference type="EMBL" id="ANI91675.1"/>
    </source>
</evidence>
<dbReference type="RefSeq" id="WP_156515260.1">
    <property type="nucleotide sequence ID" value="NZ_CP015961.1"/>
</dbReference>
<organism evidence="1 2">
    <name type="scientific">Dietzia timorensis</name>
    <dbReference type="NCBI Taxonomy" id="499555"/>
    <lineage>
        <taxon>Bacteria</taxon>
        <taxon>Bacillati</taxon>
        <taxon>Actinomycetota</taxon>
        <taxon>Actinomycetes</taxon>
        <taxon>Mycobacteriales</taxon>
        <taxon>Dietziaceae</taxon>
        <taxon>Dietzia</taxon>
    </lineage>
</organism>
<dbReference type="EMBL" id="CP015961">
    <property type="protein sequence ID" value="ANI91675.1"/>
    <property type="molecule type" value="Genomic_DNA"/>
</dbReference>
<dbReference type="Proteomes" id="UP000186104">
    <property type="component" value="Chromosome"/>
</dbReference>
<dbReference type="STRING" id="499555.BJL86_0881"/>